<reference evidence="2 3" key="1">
    <citation type="submission" date="2019-03" db="EMBL/GenBank/DDBJ databases">
        <title>Complete genome sequence of Paenisporosarcina antarctica CGMCC 1.6503T.</title>
        <authorList>
            <person name="Rong J.-C."/>
            <person name="Chi N.-Y."/>
            <person name="Zhang Q.-F."/>
        </authorList>
    </citation>
    <scope>NUCLEOTIDE SEQUENCE [LARGE SCALE GENOMIC DNA]</scope>
    <source>
        <strain evidence="2 3">CGMCC 1.6503</strain>
    </source>
</reference>
<feature type="chain" id="PRO_5020739830" description="DUF3221 domain-containing protein" evidence="1">
    <location>
        <begin position="22"/>
        <end position="169"/>
    </location>
</feature>
<keyword evidence="3" id="KW-1185">Reference proteome</keyword>
<evidence type="ECO:0008006" key="4">
    <source>
        <dbReference type="Google" id="ProtNLM"/>
    </source>
</evidence>
<protein>
    <recommendedName>
        <fullName evidence="4">DUF3221 domain-containing protein</fullName>
    </recommendedName>
</protein>
<name>A0A4P7A2J0_9BACL</name>
<evidence type="ECO:0000256" key="1">
    <source>
        <dbReference type="SAM" id="SignalP"/>
    </source>
</evidence>
<sequence>MKKISLLIGILLLLSACGSGMKEPTFEELKDHAYIVESTTEEGVFVNYTSFKYIENVKLRTNQGERIKPTNIKKGSLIWYEDTGEIMESYPMQGTIKQLTLYDDELSRRLEKGIAYFLNDYDMSDFIGVQLVSLEGEELIIQFKDFSKPDEVYFATINVEALKYEVIPQ</sequence>
<evidence type="ECO:0000313" key="3">
    <source>
        <dbReference type="Proteomes" id="UP000294292"/>
    </source>
</evidence>
<accession>A0A4P7A2J0</accession>
<feature type="signal peptide" evidence="1">
    <location>
        <begin position="1"/>
        <end position="21"/>
    </location>
</feature>
<dbReference type="EMBL" id="CP038015">
    <property type="protein sequence ID" value="QBP42156.1"/>
    <property type="molecule type" value="Genomic_DNA"/>
</dbReference>
<dbReference type="RefSeq" id="WP_134210713.1">
    <property type="nucleotide sequence ID" value="NZ_CP038015.1"/>
</dbReference>
<organism evidence="2 3">
    <name type="scientific">Paenisporosarcina antarctica</name>
    <dbReference type="NCBI Taxonomy" id="417367"/>
    <lineage>
        <taxon>Bacteria</taxon>
        <taxon>Bacillati</taxon>
        <taxon>Bacillota</taxon>
        <taxon>Bacilli</taxon>
        <taxon>Bacillales</taxon>
        <taxon>Caryophanaceae</taxon>
        <taxon>Paenisporosarcina</taxon>
    </lineage>
</organism>
<gene>
    <name evidence="2" type="ORF">E2636_13805</name>
</gene>
<proteinExistence type="predicted"/>
<dbReference type="Proteomes" id="UP000294292">
    <property type="component" value="Chromosome"/>
</dbReference>
<dbReference type="KEGG" id="panc:E2636_13805"/>
<dbReference type="PROSITE" id="PS51257">
    <property type="entry name" value="PROKAR_LIPOPROTEIN"/>
    <property type="match status" value="1"/>
</dbReference>
<evidence type="ECO:0000313" key="2">
    <source>
        <dbReference type="EMBL" id="QBP42156.1"/>
    </source>
</evidence>
<keyword evidence="1" id="KW-0732">Signal</keyword>
<dbReference type="AlphaFoldDB" id="A0A4P7A2J0"/>
<dbReference type="OrthoDB" id="2456398at2"/>